<accession>A0A4D6LMN2</accession>
<dbReference type="Proteomes" id="UP000501690">
    <property type="component" value="Linkage Group LG4"/>
</dbReference>
<evidence type="ECO:0000313" key="2">
    <source>
        <dbReference type="EMBL" id="QCD89506.1"/>
    </source>
</evidence>
<organism evidence="2 3">
    <name type="scientific">Vigna unguiculata</name>
    <name type="common">Cowpea</name>
    <dbReference type="NCBI Taxonomy" id="3917"/>
    <lineage>
        <taxon>Eukaryota</taxon>
        <taxon>Viridiplantae</taxon>
        <taxon>Streptophyta</taxon>
        <taxon>Embryophyta</taxon>
        <taxon>Tracheophyta</taxon>
        <taxon>Spermatophyta</taxon>
        <taxon>Magnoliopsida</taxon>
        <taxon>eudicotyledons</taxon>
        <taxon>Gunneridae</taxon>
        <taxon>Pentapetalae</taxon>
        <taxon>rosids</taxon>
        <taxon>fabids</taxon>
        <taxon>Fabales</taxon>
        <taxon>Fabaceae</taxon>
        <taxon>Papilionoideae</taxon>
        <taxon>50 kb inversion clade</taxon>
        <taxon>NPAAA clade</taxon>
        <taxon>indigoferoid/millettioid clade</taxon>
        <taxon>Phaseoleae</taxon>
        <taxon>Vigna</taxon>
    </lineage>
</organism>
<keyword evidence="3" id="KW-1185">Reference proteome</keyword>
<evidence type="ECO:0000256" key="1">
    <source>
        <dbReference type="SAM" id="MobiDB-lite"/>
    </source>
</evidence>
<feature type="compositionally biased region" description="Basic and acidic residues" evidence="1">
    <location>
        <begin position="50"/>
        <end position="72"/>
    </location>
</feature>
<sequence>MVHEEKIMVAATVACEARWRCAGCSRVAEAVSGVNEEDDGEKMEVLCANGDRDDGGAAEKMERHGGGRRGEN</sequence>
<protein>
    <submittedName>
        <fullName evidence="2">Uncharacterized protein</fullName>
    </submittedName>
</protein>
<dbReference type="EMBL" id="CP039348">
    <property type="protein sequence ID" value="QCD89506.1"/>
    <property type="molecule type" value="Genomic_DNA"/>
</dbReference>
<proteinExistence type="predicted"/>
<name>A0A4D6LMN2_VIGUN</name>
<reference evidence="2 3" key="1">
    <citation type="submission" date="2019-04" db="EMBL/GenBank/DDBJ databases">
        <title>An improved genome assembly and genetic linkage map for asparagus bean, Vigna unguiculata ssp. sesquipedialis.</title>
        <authorList>
            <person name="Xia Q."/>
            <person name="Zhang R."/>
            <person name="Dong Y."/>
        </authorList>
    </citation>
    <scope>NUCLEOTIDE SEQUENCE [LARGE SCALE GENOMIC DNA]</scope>
    <source>
        <tissue evidence="2">Leaf</tissue>
    </source>
</reference>
<evidence type="ECO:0000313" key="3">
    <source>
        <dbReference type="Proteomes" id="UP000501690"/>
    </source>
</evidence>
<dbReference type="AlphaFoldDB" id="A0A4D6LMN2"/>
<feature type="region of interest" description="Disordered" evidence="1">
    <location>
        <begin position="49"/>
        <end position="72"/>
    </location>
</feature>
<gene>
    <name evidence="2" type="ORF">DEO72_LG4g452</name>
</gene>